<evidence type="ECO:0000313" key="1">
    <source>
        <dbReference type="EMBL" id="KXG28148.1"/>
    </source>
</evidence>
<name>A0A1B6PR44_SORBI</name>
<sequence length="142" mass="16040">MVPFLTRCCICICIFDQHTKRPRRPGPAVLLRRPRIDGPRACMGLRQSGACSCLPASCNATSVRRRQRETTGQACMLFPTLLMLVQQSPTFFFYPSFLFGNSDIRSSIHTLVYFFPGSFMRACSKIRFGWDIVVSPGHGHAY</sequence>
<protein>
    <submittedName>
        <fullName evidence="1">Uncharacterized protein</fullName>
    </submittedName>
</protein>
<dbReference type="EMBL" id="CM000764">
    <property type="protein sequence ID" value="KXG28148.1"/>
    <property type="molecule type" value="Genomic_DNA"/>
</dbReference>
<dbReference type="Proteomes" id="UP000000768">
    <property type="component" value="Chromosome 5"/>
</dbReference>
<reference evidence="2" key="2">
    <citation type="journal article" date="2018" name="Plant J.">
        <title>The Sorghum bicolor reference genome: improved assembly, gene annotations, a transcriptome atlas, and signatures of genome organization.</title>
        <authorList>
            <person name="McCormick R.F."/>
            <person name="Truong S.K."/>
            <person name="Sreedasyam A."/>
            <person name="Jenkins J."/>
            <person name="Shu S."/>
            <person name="Sims D."/>
            <person name="Kennedy M."/>
            <person name="Amirebrahimi M."/>
            <person name="Weers B.D."/>
            <person name="McKinley B."/>
            <person name="Mattison A."/>
            <person name="Morishige D.T."/>
            <person name="Grimwood J."/>
            <person name="Schmutz J."/>
            <person name="Mullet J.E."/>
        </authorList>
    </citation>
    <scope>NUCLEOTIDE SEQUENCE [LARGE SCALE GENOMIC DNA]</scope>
    <source>
        <strain evidence="2">cv. BTx623</strain>
    </source>
</reference>
<dbReference type="AlphaFoldDB" id="A0A1B6PR44"/>
<evidence type="ECO:0000313" key="2">
    <source>
        <dbReference type="Proteomes" id="UP000000768"/>
    </source>
</evidence>
<proteinExistence type="predicted"/>
<keyword evidence="2" id="KW-1185">Reference proteome</keyword>
<dbReference type="Gramene" id="KXG28148">
    <property type="protein sequence ID" value="KXG28148"/>
    <property type="gene ID" value="SORBI_3005G091100"/>
</dbReference>
<accession>A0A1B6PR44</accession>
<reference evidence="1 2" key="1">
    <citation type="journal article" date="2009" name="Nature">
        <title>The Sorghum bicolor genome and the diversification of grasses.</title>
        <authorList>
            <person name="Paterson A.H."/>
            <person name="Bowers J.E."/>
            <person name="Bruggmann R."/>
            <person name="Dubchak I."/>
            <person name="Grimwood J."/>
            <person name="Gundlach H."/>
            <person name="Haberer G."/>
            <person name="Hellsten U."/>
            <person name="Mitros T."/>
            <person name="Poliakov A."/>
            <person name="Schmutz J."/>
            <person name="Spannagl M."/>
            <person name="Tang H."/>
            <person name="Wang X."/>
            <person name="Wicker T."/>
            <person name="Bharti A.K."/>
            <person name="Chapman J."/>
            <person name="Feltus F.A."/>
            <person name="Gowik U."/>
            <person name="Grigoriev I.V."/>
            <person name="Lyons E."/>
            <person name="Maher C.A."/>
            <person name="Martis M."/>
            <person name="Narechania A."/>
            <person name="Otillar R.P."/>
            <person name="Penning B.W."/>
            <person name="Salamov A.A."/>
            <person name="Wang Y."/>
            <person name="Zhang L."/>
            <person name="Carpita N.C."/>
            <person name="Freeling M."/>
            <person name="Gingle A.R."/>
            <person name="Hash C.T."/>
            <person name="Keller B."/>
            <person name="Klein P."/>
            <person name="Kresovich S."/>
            <person name="McCann M.C."/>
            <person name="Ming R."/>
            <person name="Peterson D.G."/>
            <person name="Mehboob-ur-Rahman"/>
            <person name="Ware D."/>
            <person name="Westhoff P."/>
            <person name="Mayer K.F."/>
            <person name="Messing J."/>
            <person name="Rokhsar D.S."/>
        </authorList>
    </citation>
    <scope>NUCLEOTIDE SEQUENCE [LARGE SCALE GENOMIC DNA]</scope>
    <source>
        <strain evidence="2">cv. BTx623</strain>
    </source>
</reference>
<gene>
    <name evidence="1" type="ORF">SORBI_3005G091100</name>
</gene>
<dbReference type="InParanoid" id="A0A1B6PR44"/>
<organism evidence="1 2">
    <name type="scientific">Sorghum bicolor</name>
    <name type="common">Sorghum</name>
    <name type="synonym">Sorghum vulgare</name>
    <dbReference type="NCBI Taxonomy" id="4558"/>
    <lineage>
        <taxon>Eukaryota</taxon>
        <taxon>Viridiplantae</taxon>
        <taxon>Streptophyta</taxon>
        <taxon>Embryophyta</taxon>
        <taxon>Tracheophyta</taxon>
        <taxon>Spermatophyta</taxon>
        <taxon>Magnoliopsida</taxon>
        <taxon>Liliopsida</taxon>
        <taxon>Poales</taxon>
        <taxon>Poaceae</taxon>
        <taxon>PACMAD clade</taxon>
        <taxon>Panicoideae</taxon>
        <taxon>Andropogonodae</taxon>
        <taxon>Andropogoneae</taxon>
        <taxon>Sorghinae</taxon>
        <taxon>Sorghum</taxon>
    </lineage>
</organism>